<dbReference type="InterPro" id="IPR037523">
    <property type="entry name" value="VOC_core"/>
</dbReference>
<dbReference type="InterPro" id="IPR004360">
    <property type="entry name" value="Glyas_Fos-R_dOase_dom"/>
</dbReference>
<sequence length="161" mass="17551">MSVKMLVPMEVGICCVDLPALSRFYQDVLGFTFVAQVQMPAAAAQLVGLSEGGYSVVRLQTPYGERIKLLAPERAPVRPEPGLILDRQNASYLTFIVEDIASLVDDLKNAGASFCAEAAPIQLRPDVKALFCRDPEGNVLELVEYADIAAYRPDLFSDRSA</sequence>
<dbReference type="SUPFAM" id="SSF54593">
    <property type="entry name" value="Glyoxalase/Bleomycin resistance protein/Dihydroxybiphenyl dioxygenase"/>
    <property type="match status" value="1"/>
</dbReference>
<dbReference type="PROSITE" id="PS51819">
    <property type="entry name" value="VOC"/>
    <property type="match status" value="1"/>
</dbReference>
<dbReference type="GO" id="GO:0046872">
    <property type="term" value="F:metal ion binding"/>
    <property type="evidence" value="ECO:0007669"/>
    <property type="project" value="UniProtKB-KW"/>
</dbReference>
<dbReference type="EMBL" id="JAAQWE010000020">
    <property type="protein sequence ID" value="NMX98901.1"/>
    <property type="molecule type" value="Genomic_DNA"/>
</dbReference>
<dbReference type="InterPro" id="IPR029068">
    <property type="entry name" value="Glyas_Bleomycin-R_OHBP_Dase"/>
</dbReference>
<dbReference type="GO" id="GO:0046491">
    <property type="term" value="P:L-methylmalonyl-CoA metabolic process"/>
    <property type="evidence" value="ECO:0007669"/>
    <property type="project" value="TreeGrafter"/>
</dbReference>
<dbReference type="GO" id="GO:0004493">
    <property type="term" value="F:methylmalonyl-CoA epimerase activity"/>
    <property type="evidence" value="ECO:0007669"/>
    <property type="project" value="TreeGrafter"/>
</dbReference>
<organism evidence="3 4">
    <name type="scientific">Pseudomonas veronii</name>
    <dbReference type="NCBI Taxonomy" id="76761"/>
    <lineage>
        <taxon>Bacteria</taxon>
        <taxon>Pseudomonadati</taxon>
        <taxon>Pseudomonadota</taxon>
        <taxon>Gammaproteobacteria</taxon>
        <taxon>Pseudomonadales</taxon>
        <taxon>Pseudomonadaceae</taxon>
        <taxon>Pseudomonas</taxon>
    </lineage>
</organism>
<dbReference type="PANTHER" id="PTHR43048">
    <property type="entry name" value="METHYLMALONYL-COA EPIMERASE"/>
    <property type="match status" value="1"/>
</dbReference>
<dbReference type="RefSeq" id="WP_046382011.1">
    <property type="nucleotide sequence ID" value="NZ_CP018420.1"/>
</dbReference>
<dbReference type="InterPro" id="IPR051785">
    <property type="entry name" value="MMCE/EMCE_epimerase"/>
</dbReference>
<evidence type="ECO:0000313" key="4">
    <source>
        <dbReference type="Proteomes" id="UP000552560"/>
    </source>
</evidence>
<evidence type="ECO:0000259" key="2">
    <source>
        <dbReference type="PROSITE" id="PS51819"/>
    </source>
</evidence>
<dbReference type="PANTHER" id="PTHR43048:SF3">
    <property type="entry name" value="METHYLMALONYL-COA EPIMERASE, MITOCHONDRIAL"/>
    <property type="match status" value="1"/>
</dbReference>
<protein>
    <submittedName>
        <fullName evidence="3">VOC family protein</fullName>
    </submittedName>
</protein>
<evidence type="ECO:0000256" key="1">
    <source>
        <dbReference type="ARBA" id="ARBA00022723"/>
    </source>
</evidence>
<reference evidence="3 4" key="1">
    <citation type="journal article" date="2020" name="Front. Microbiol.">
        <title>Genetic Organization of the aprX-lipA2 Operon Affects the Proteolytic Potential of Pseudomonas Species in Milk.</title>
        <authorList>
            <person name="Maier C."/>
            <person name="Huptas C."/>
            <person name="von Neubeck M."/>
            <person name="Scherer S."/>
            <person name="Wenning M."/>
            <person name="Lucking G."/>
        </authorList>
    </citation>
    <scope>NUCLEOTIDE SEQUENCE [LARGE SCALE GENOMIC DNA]</scope>
    <source>
        <strain evidence="3 4">WS 4671</strain>
    </source>
</reference>
<dbReference type="AlphaFoldDB" id="A0A0R3ARD9"/>
<comment type="caution">
    <text evidence="3">The sequence shown here is derived from an EMBL/GenBank/DDBJ whole genome shotgun (WGS) entry which is preliminary data.</text>
</comment>
<keyword evidence="1" id="KW-0479">Metal-binding</keyword>
<dbReference type="KEGG" id="pvr:PverR02_27155"/>
<dbReference type="CDD" id="cd06587">
    <property type="entry name" value="VOC"/>
    <property type="match status" value="1"/>
</dbReference>
<feature type="domain" description="VOC" evidence="2">
    <location>
        <begin position="5"/>
        <end position="145"/>
    </location>
</feature>
<accession>A0A0R3ARD9</accession>
<dbReference type="OrthoDB" id="9812656at2"/>
<dbReference type="Gene3D" id="3.10.180.10">
    <property type="entry name" value="2,3-Dihydroxybiphenyl 1,2-Dioxygenase, domain 1"/>
    <property type="match status" value="1"/>
</dbReference>
<name>A0A0R3ARD9_PSEVE</name>
<dbReference type="Proteomes" id="UP000552560">
    <property type="component" value="Unassembled WGS sequence"/>
</dbReference>
<dbReference type="Pfam" id="PF00903">
    <property type="entry name" value="Glyoxalase"/>
    <property type="match status" value="1"/>
</dbReference>
<dbReference type="GeneID" id="47558849"/>
<proteinExistence type="predicted"/>
<evidence type="ECO:0000313" key="3">
    <source>
        <dbReference type="EMBL" id="NMX98901.1"/>
    </source>
</evidence>
<gene>
    <name evidence="3" type="ORF">HBO43_20100</name>
</gene>